<proteinExistence type="predicted"/>
<organism evidence="1 2">
    <name type="scientific">Pseudolycoriella hygida</name>
    <dbReference type="NCBI Taxonomy" id="35572"/>
    <lineage>
        <taxon>Eukaryota</taxon>
        <taxon>Metazoa</taxon>
        <taxon>Ecdysozoa</taxon>
        <taxon>Arthropoda</taxon>
        <taxon>Hexapoda</taxon>
        <taxon>Insecta</taxon>
        <taxon>Pterygota</taxon>
        <taxon>Neoptera</taxon>
        <taxon>Endopterygota</taxon>
        <taxon>Diptera</taxon>
        <taxon>Nematocera</taxon>
        <taxon>Sciaroidea</taxon>
        <taxon>Sciaridae</taxon>
        <taxon>Pseudolycoriella</taxon>
    </lineage>
</organism>
<evidence type="ECO:0000313" key="1">
    <source>
        <dbReference type="EMBL" id="KAJ6642691.1"/>
    </source>
</evidence>
<gene>
    <name evidence="1" type="ORF">Bhyg_07644</name>
</gene>
<name>A0A9Q0N3E3_9DIPT</name>
<keyword evidence="2" id="KW-1185">Reference proteome</keyword>
<comment type="caution">
    <text evidence="1">The sequence shown here is derived from an EMBL/GenBank/DDBJ whole genome shotgun (WGS) entry which is preliminary data.</text>
</comment>
<dbReference type="AlphaFoldDB" id="A0A9Q0N3E3"/>
<protein>
    <submittedName>
        <fullName evidence="1">Uncharacterized protein</fullName>
    </submittedName>
</protein>
<sequence>GSRGSYDGNDFNLEELLNSDVCAGILAYYEEHKRFDEDIRKQFMKIMCNELLKGPRVSNERISQISDNVCLVFVTENKTPYYDKQPGAVPTGIFYNMYRNRLKSQPTTKKKSQKGKAQDLLDEEICDLEVHSSEGLEDIVTTSKLSKACIKNKRRLASRTADSPSIDGDDIIQTTEISAGSSGLGHEQLAKDGNQNSLCKKGSRGSYDGNDFNLEELLNSDVCAGILAYYEEHKRFDEDIRKQFMKIMCNELLKGPRVSNERISQISDNVCLVFVTENKTPYYDKQPGAVPTGIFYNMYRNRLKSQPTTKKKSQKGKAQDLLDEEICDLEALRKASYNNVSFMLENWPILKTSSGHILTNLDFKKDHGPRCAQSLFSNWTYIYRITDELCSMISTNNKKIRSLIENIPSEDTNYDNVVLAMAFHYLIRPRAPTLNFTLTMEGSLKSFYQFATDDQRFEQKVKQRFEFWRN</sequence>
<accession>A0A9Q0N3E3</accession>
<evidence type="ECO:0000313" key="2">
    <source>
        <dbReference type="Proteomes" id="UP001151699"/>
    </source>
</evidence>
<reference evidence="1" key="1">
    <citation type="submission" date="2022-07" db="EMBL/GenBank/DDBJ databases">
        <authorList>
            <person name="Trinca V."/>
            <person name="Uliana J.V.C."/>
            <person name="Torres T.T."/>
            <person name="Ward R.J."/>
            <person name="Monesi N."/>
        </authorList>
    </citation>
    <scope>NUCLEOTIDE SEQUENCE</scope>
    <source>
        <strain evidence="1">HSMRA1968</strain>
        <tissue evidence="1">Whole embryos</tissue>
    </source>
</reference>
<dbReference type="OrthoDB" id="6590608at2759"/>
<feature type="non-terminal residue" evidence="1">
    <location>
        <position position="470"/>
    </location>
</feature>
<dbReference type="Proteomes" id="UP001151699">
    <property type="component" value="Chromosome B"/>
</dbReference>
<dbReference type="EMBL" id="WJQU01000002">
    <property type="protein sequence ID" value="KAJ6642691.1"/>
    <property type="molecule type" value="Genomic_DNA"/>
</dbReference>